<evidence type="ECO:0000259" key="8">
    <source>
        <dbReference type="SMART" id="SM00387"/>
    </source>
</evidence>
<keyword evidence="3" id="KW-0597">Phosphoprotein</keyword>
<proteinExistence type="predicted"/>
<name>A0ABW0ZMS8_9ACTN</name>
<feature type="region of interest" description="Disordered" evidence="6">
    <location>
        <begin position="1"/>
        <end position="21"/>
    </location>
</feature>
<keyword evidence="7" id="KW-0812">Transmembrane</keyword>
<reference evidence="10" key="1">
    <citation type="journal article" date="2019" name="Int. J. Syst. Evol. Microbiol.">
        <title>The Global Catalogue of Microorganisms (GCM) 10K type strain sequencing project: providing services to taxonomists for standard genome sequencing and annotation.</title>
        <authorList>
            <consortium name="The Broad Institute Genomics Platform"/>
            <consortium name="The Broad Institute Genome Sequencing Center for Infectious Disease"/>
            <person name="Wu L."/>
            <person name="Ma J."/>
        </authorList>
    </citation>
    <scope>NUCLEOTIDE SEQUENCE [LARGE SCALE GENOMIC DNA]</scope>
    <source>
        <strain evidence="10">KCTC 42087</strain>
    </source>
</reference>
<feature type="domain" description="Histidine kinase/HSP90-like ATPase" evidence="8">
    <location>
        <begin position="530"/>
        <end position="640"/>
    </location>
</feature>
<evidence type="ECO:0000256" key="3">
    <source>
        <dbReference type="ARBA" id="ARBA00022553"/>
    </source>
</evidence>
<comment type="caution">
    <text evidence="9">The sequence shown here is derived from an EMBL/GenBank/DDBJ whole genome shotgun (WGS) entry which is preliminary data.</text>
</comment>
<keyword evidence="5" id="KW-0418">Kinase</keyword>
<dbReference type="SUPFAM" id="SSF55874">
    <property type="entry name" value="ATPase domain of HSP90 chaperone/DNA topoisomerase II/histidine kinase"/>
    <property type="match status" value="1"/>
</dbReference>
<dbReference type="InterPro" id="IPR013587">
    <property type="entry name" value="Nitrate/nitrite_sensing"/>
</dbReference>
<dbReference type="Gene3D" id="3.30.565.10">
    <property type="entry name" value="Histidine kinase-like ATPase, C-terminal domain"/>
    <property type="match status" value="1"/>
</dbReference>
<feature type="transmembrane region" description="Helical" evidence="7">
    <location>
        <begin position="323"/>
        <end position="343"/>
    </location>
</feature>
<comment type="catalytic activity">
    <reaction evidence="1">
        <text>ATP + protein L-histidine = ADP + protein N-phospho-L-histidine.</text>
        <dbReference type="EC" id="2.7.13.3"/>
    </reaction>
</comment>
<evidence type="ECO:0000313" key="10">
    <source>
        <dbReference type="Proteomes" id="UP001596074"/>
    </source>
</evidence>
<evidence type="ECO:0000256" key="2">
    <source>
        <dbReference type="ARBA" id="ARBA00012438"/>
    </source>
</evidence>
<evidence type="ECO:0000256" key="5">
    <source>
        <dbReference type="ARBA" id="ARBA00022777"/>
    </source>
</evidence>
<dbReference type="EMBL" id="JBHSON010000003">
    <property type="protein sequence ID" value="MFC5744574.1"/>
    <property type="molecule type" value="Genomic_DNA"/>
</dbReference>
<sequence length="749" mass="80517">MSPRHRAPVQEKGRGAGGRRRFAPARTIRARLALILAVPTVSLVVLAGAGVAGQARVAADAEATVRDVTLVLAAQELIHSLQRERGLTSGLLGGAGGYRAQVDAQRRESDRYRADLGVAARAPDGTARAVRGALGRLGTLGSVRGLVDSGRMGRTETLDFYTGAITALAGAAAADSAARQDRALRLGLEALNVLGDAKEATALERGHLNGVFAADRFTQDDYRRFSEVRAAKVNALARFGRVATPGQAAALQAARATPAAGTADVYERRALDGTNGGRLGVDAARWWDAMTVLVDDLRAVQHRIGADVRERALDVRAGARRTLVLYSAGAAAALLVAVLLWLYTFRSVVRPLRLLAAEGREASERRLPSAVARIRAAEDPGTVVVDASRSALTRRADEFAEVAEALEDLQRTAVRLAVEQAVMRHNTAESLANLGRRNQNLVRRQLGFISALERKEEDPGALADLFELDHLATRMRRNAESLLVLVGEHSPRRWSGTVPVGDVLRSAFAEVEDYRRVVLRRADEAAVRGSAAAEISHLLAELIENALSFSPPDMQVEVQARADATGYHIAIVDQGIGMAPEAMATANARLRGEQNFLVSPARDLGHYVVGRLAARLGVRVWLHDSPLNGVSARVVLPPSLLVEPEPPAPEPVPEPVPVLAVAGERGRAVDVVAVMPPPGDVATTRNGLVKRRPREQPLRRPVRPREAPSRPADDPARRPDEVRSMLNDFRAGVHRAAERRPGEEEGEDR</sequence>
<dbReference type="InterPro" id="IPR050428">
    <property type="entry name" value="TCS_sensor_his_kinase"/>
</dbReference>
<evidence type="ECO:0000256" key="7">
    <source>
        <dbReference type="SAM" id="Phobius"/>
    </source>
</evidence>
<evidence type="ECO:0000256" key="4">
    <source>
        <dbReference type="ARBA" id="ARBA00022679"/>
    </source>
</evidence>
<dbReference type="PANTHER" id="PTHR45436">
    <property type="entry name" value="SENSOR HISTIDINE KINASE YKOH"/>
    <property type="match status" value="1"/>
</dbReference>
<evidence type="ECO:0000256" key="1">
    <source>
        <dbReference type="ARBA" id="ARBA00000085"/>
    </source>
</evidence>
<feature type="compositionally biased region" description="Basic and acidic residues" evidence="6">
    <location>
        <begin position="694"/>
        <end position="723"/>
    </location>
</feature>
<feature type="region of interest" description="Disordered" evidence="6">
    <location>
        <begin position="676"/>
        <end position="749"/>
    </location>
</feature>
<organism evidence="9 10">
    <name type="scientific">Actinomadura rugatobispora</name>
    <dbReference type="NCBI Taxonomy" id="1994"/>
    <lineage>
        <taxon>Bacteria</taxon>
        <taxon>Bacillati</taxon>
        <taxon>Actinomycetota</taxon>
        <taxon>Actinomycetes</taxon>
        <taxon>Streptosporangiales</taxon>
        <taxon>Thermomonosporaceae</taxon>
        <taxon>Actinomadura</taxon>
    </lineage>
</organism>
<keyword evidence="10" id="KW-1185">Reference proteome</keyword>
<protein>
    <recommendedName>
        <fullName evidence="2">histidine kinase</fullName>
        <ecNumber evidence="2">2.7.13.3</ecNumber>
    </recommendedName>
</protein>
<dbReference type="Pfam" id="PF02518">
    <property type="entry name" value="HATPase_c"/>
    <property type="match status" value="1"/>
</dbReference>
<dbReference type="PANTHER" id="PTHR45436:SF5">
    <property type="entry name" value="SENSOR HISTIDINE KINASE TRCS"/>
    <property type="match status" value="1"/>
</dbReference>
<keyword evidence="4" id="KW-0808">Transferase</keyword>
<accession>A0ABW0ZMS8</accession>
<dbReference type="EC" id="2.7.13.3" evidence="2"/>
<feature type="compositionally biased region" description="Basic and acidic residues" evidence="6">
    <location>
        <begin position="735"/>
        <end position="749"/>
    </location>
</feature>
<dbReference type="InterPro" id="IPR003594">
    <property type="entry name" value="HATPase_dom"/>
</dbReference>
<dbReference type="Proteomes" id="UP001596074">
    <property type="component" value="Unassembled WGS sequence"/>
</dbReference>
<keyword evidence="7" id="KW-1133">Transmembrane helix</keyword>
<gene>
    <name evidence="9" type="ORF">ACFPZN_02980</name>
</gene>
<evidence type="ECO:0000313" key="9">
    <source>
        <dbReference type="EMBL" id="MFC5744574.1"/>
    </source>
</evidence>
<dbReference type="Pfam" id="PF08376">
    <property type="entry name" value="NIT"/>
    <property type="match status" value="1"/>
</dbReference>
<dbReference type="SMART" id="SM00387">
    <property type="entry name" value="HATPase_c"/>
    <property type="match status" value="1"/>
</dbReference>
<dbReference type="InterPro" id="IPR036890">
    <property type="entry name" value="HATPase_C_sf"/>
</dbReference>
<keyword evidence="7" id="KW-0472">Membrane</keyword>
<dbReference type="RefSeq" id="WP_378279860.1">
    <property type="nucleotide sequence ID" value="NZ_JBHSON010000003.1"/>
</dbReference>
<evidence type="ECO:0000256" key="6">
    <source>
        <dbReference type="SAM" id="MobiDB-lite"/>
    </source>
</evidence>